<proteinExistence type="inferred from homology"/>
<evidence type="ECO:0000313" key="16">
    <source>
        <dbReference type="EMBL" id="AEA47926.1"/>
    </source>
</evidence>
<evidence type="ECO:0000256" key="7">
    <source>
        <dbReference type="ARBA" id="ARBA00022605"/>
    </source>
</evidence>
<keyword evidence="7 14" id="KW-0028">Amino-acid biosynthesis</keyword>
<gene>
    <name evidence="14" type="primary">aroK</name>
    <name evidence="16" type="ordered locus">Arcve_1933</name>
</gene>
<dbReference type="AlphaFoldDB" id="F2KRR2"/>
<evidence type="ECO:0000256" key="11">
    <source>
        <dbReference type="ARBA" id="ARBA00022840"/>
    </source>
</evidence>
<dbReference type="GO" id="GO:0009423">
    <property type="term" value="P:chorismate biosynthetic process"/>
    <property type="evidence" value="ECO:0007669"/>
    <property type="project" value="UniProtKB-UniRule"/>
</dbReference>
<keyword evidence="17" id="KW-1185">Reference proteome</keyword>
<comment type="similarity">
    <text evidence="3 14">Belongs to the GHMP kinase family. Archaeal shikimate kinase subfamily.</text>
</comment>
<comment type="pathway">
    <text evidence="2 14">Metabolic intermediate biosynthesis; chorismate biosynthesis; chorismate from D-erythrose 4-phosphate and phosphoenolpyruvate: step 5/7.</text>
</comment>
<evidence type="ECO:0000256" key="10">
    <source>
        <dbReference type="ARBA" id="ARBA00022777"/>
    </source>
</evidence>
<dbReference type="GO" id="GO:0004765">
    <property type="term" value="F:shikimate kinase activity"/>
    <property type="evidence" value="ECO:0007669"/>
    <property type="project" value="UniProtKB-UniRule"/>
</dbReference>
<evidence type="ECO:0000313" key="17">
    <source>
        <dbReference type="Proteomes" id="UP000008136"/>
    </source>
</evidence>
<dbReference type="HOGENOM" id="CLU_073768_0_0_2"/>
<dbReference type="OrthoDB" id="9602at2157"/>
<keyword evidence="11 14" id="KW-0067">ATP-binding</keyword>
<keyword evidence="6 14" id="KW-0963">Cytoplasm</keyword>
<dbReference type="Pfam" id="PF00288">
    <property type="entry name" value="GHMP_kinases_N"/>
    <property type="match status" value="1"/>
</dbReference>
<evidence type="ECO:0000256" key="2">
    <source>
        <dbReference type="ARBA" id="ARBA00004842"/>
    </source>
</evidence>
<dbReference type="STRING" id="693661.Arcve_1933"/>
<dbReference type="GeneID" id="10395065"/>
<evidence type="ECO:0000256" key="9">
    <source>
        <dbReference type="ARBA" id="ARBA00022741"/>
    </source>
</evidence>
<evidence type="ECO:0000256" key="14">
    <source>
        <dbReference type="HAMAP-Rule" id="MF_00370"/>
    </source>
</evidence>
<evidence type="ECO:0000256" key="4">
    <source>
        <dbReference type="ARBA" id="ARBA00012154"/>
    </source>
</evidence>
<evidence type="ECO:0000256" key="6">
    <source>
        <dbReference type="ARBA" id="ARBA00022490"/>
    </source>
</evidence>
<comment type="catalytic activity">
    <reaction evidence="13 14">
        <text>shikimate + ATP = 3-phosphoshikimate + ADP + H(+)</text>
        <dbReference type="Rhea" id="RHEA:13121"/>
        <dbReference type="ChEBI" id="CHEBI:15378"/>
        <dbReference type="ChEBI" id="CHEBI:30616"/>
        <dbReference type="ChEBI" id="CHEBI:36208"/>
        <dbReference type="ChEBI" id="CHEBI:145989"/>
        <dbReference type="ChEBI" id="CHEBI:456216"/>
        <dbReference type="EC" id="2.7.1.71"/>
    </reaction>
</comment>
<dbReference type="InterPro" id="IPR006204">
    <property type="entry name" value="GHMP_kinase_N_dom"/>
</dbReference>
<evidence type="ECO:0000256" key="3">
    <source>
        <dbReference type="ARBA" id="ARBA00010202"/>
    </source>
</evidence>
<sequence>MKASARAYAAGTVINALATGIGSAFGIELETRVSVSFEEDLKHSVLYLNGVEIDASVVEKALRHFGKAVVEVESEIPRRSGLGSSSAFMNALITAAFKAFNQELDAYKILTANARTSLECGISYTGAFDDASASLLGGLVISNNTRMKLIRWEKISGDVLILIPPWNRGEISLERIRSDVTLIGQAIREAIDGKYCRAMLSNSTHYCSAIGYPTEPVEEAIKLGVCAGLSGNGPTYVAFGSSEDIDELENVWDKYGRVIRTRLSERPAENVKVPDHMFLEFSGLV</sequence>
<dbReference type="PIRSF" id="PIRSF005758">
    <property type="entry name" value="Shikimt_kin_arch"/>
    <property type="match status" value="1"/>
</dbReference>
<dbReference type="PANTHER" id="PTHR20861">
    <property type="entry name" value="HOMOSERINE/4-DIPHOSPHOCYTIDYL-2-C-METHYL-D-ERYTHRITOL KINASE"/>
    <property type="match status" value="1"/>
</dbReference>
<evidence type="ECO:0000256" key="1">
    <source>
        <dbReference type="ARBA" id="ARBA00004496"/>
    </source>
</evidence>
<evidence type="ECO:0000259" key="15">
    <source>
        <dbReference type="Pfam" id="PF00288"/>
    </source>
</evidence>
<organism evidence="16 17">
    <name type="scientific">Archaeoglobus veneficus (strain DSM 11195 / SNP6)</name>
    <dbReference type="NCBI Taxonomy" id="693661"/>
    <lineage>
        <taxon>Archaea</taxon>
        <taxon>Methanobacteriati</taxon>
        <taxon>Methanobacteriota</taxon>
        <taxon>Archaeoglobi</taxon>
        <taxon>Archaeoglobales</taxon>
        <taxon>Archaeoglobaceae</taxon>
        <taxon>Archaeoglobus</taxon>
    </lineage>
</organism>
<dbReference type="UniPathway" id="UPA00053">
    <property type="reaction ID" value="UER00088"/>
</dbReference>
<keyword evidence="9 14" id="KW-0547">Nucleotide-binding</keyword>
<evidence type="ECO:0000256" key="5">
    <source>
        <dbReference type="ARBA" id="ARBA00013853"/>
    </source>
</evidence>
<keyword evidence="12 14" id="KW-0057">Aromatic amino acid biosynthesis</keyword>
<dbReference type="SUPFAM" id="SSF54211">
    <property type="entry name" value="Ribosomal protein S5 domain 2-like"/>
    <property type="match status" value="1"/>
</dbReference>
<dbReference type="Proteomes" id="UP000008136">
    <property type="component" value="Chromosome"/>
</dbReference>
<dbReference type="EC" id="2.7.1.71" evidence="4 14"/>
<dbReference type="Gene3D" id="3.30.230.10">
    <property type="match status" value="1"/>
</dbReference>
<dbReference type="GO" id="GO:0008652">
    <property type="term" value="P:amino acid biosynthetic process"/>
    <property type="evidence" value="ECO:0007669"/>
    <property type="project" value="UniProtKB-KW"/>
</dbReference>
<keyword evidence="8 14" id="KW-0808">Transferase</keyword>
<dbReference type="GO" id="GO:0009073">
    <property type="term" value="P:aromatic amino acid family biosynthetic process"/>
    <property type="evidence" value="ECO:0007669"/>
    <property type="project" value="UniProtKB-KW"/>
</dbReference>
<comment type="subcellular location">
    <subcellularLocation>
        <location evidence="1 14">Cytoplasm</location>
    </subcellularLocation>
</comment>
<name>F2KRR2_ARCVS</name>
<feature type="binding site" evidence="14">
    <location>
        <begin position="77"/>
        <end position="87"/>
    </location>
    <ligand>
        <name>ATP</name>
        <dbReference type="ChEBI" id="CHEBI:30616"/>
    </ligand>
</feature>
<evidence type="ECO:0000256" key="13">
    <source>
        <dbReference type="ARBA" id="ARBA00048567"/>
    </source>
</evidence>
<keyword evidence="10 14" id="KW-0418">Kinase</keyword>
<accession>F2KRR2</accession>
<feature type="domain" description="GHMP kinase N-terminal" evidence="15">
    <location>
        <begin position="58"/>
        <end position="138"/>
    </location>
</feature>
<dbReference type="eggNOG" id="arCOG01025">
    <property type="taxonomic scope" value="Archaea"/>
</dbReference>
<dbReference type="PANTHER" id="PTHR20861:SF3">
    <property type="entry name" value="SHIKIMATE KINASE"/>
    <property type="match status" value="1"/>
</dbReference>
<dbReference type="EMBL" id="CP002588">
    <property type="protein sequence ID" value="AEA47926.1"/>
    <property type="molecule type" value="Genomic_DNA"/>
</dbReference>
<dbReference type="GO" id="GO:0005524">
    <property type="term" value="F:ATP binding"/>
    <property type="evidence" value="ECO:0007669"/>
    <property type="project" value="UniProtKB-UniRule"/>
</dbReference>
<dbReference type="NCBIfam" id="TIGR01920">
    <property type="entry name" value="Shik_kin_archae"/>
    <property type="match status" value="1"/>
</dbReference>
<dbReference type="RefSeq" id="WP_013684580.1">
    <property type="nucleotide sequence ID" value="NC_015320.1"/>
</dbReference>
<evidence type="ECO:0000256" key="12">
    <source>
        <dbReference type="ARBA" id="ARBA00023141"/>
    </source>
</evidence>
<dbReference type="GO" id="GO:0005737">
    <property type="term" value="C:cytoplasm"/>
    <property type="evidence" value="ECO:0007669"/>
    <property type="project" value="UniProtKB-SubCell"/>
</dbReference>
<protein>
    <recommendedName>
        <fullName evidence="5 14">Shikimate kinase</fullName>
        <shortName evidence="14">SK</shortName>
        <ecNumber evidence="4 14">2.7.1.71</ecNumber>
    </recommendedName>
</protein>
<dbReference type="InterPro" id="IPR020568">
    <property type="entry name" value="Ribosomal_Su5_D2-typ_SF"/>
</dbReference>
<dbReference type="InterPro" id="IPR010189">
    <property type="entry name" value="SK_arc"/>
</dbReference>
<dbReference type="HAMAP" id="MF_00370">
    <property type="entry name" value="Shik_kinase_arch"/>
    <property type="match status" value="1"/>
</dbReference>
<dbReference type="KEGG" id="ave:Arcve_1933"/>
<dbReference type="InterPro" id="IPR014721">
    <property type="entry name" value="Ribsml_uS5_D2-typ_fold_subgr"/>
</dbReference>
<reference evidence="16 17" key="1">
    <citation type="submission" date="2011-03" db="EMBL/GenBank/DDBJ databases">
        <title>The complete genome of Archaeoglobus veneficus SNP6.</title>
        <authorList>
            <consortium name="US DOE Joint Genome Institute (JGI-PGF)"/>
            <person name="Lucas S."/>
            <person name="Copeland A."/>
            <person name="Lapidus A."/>
            <person name="Bruce D."/>
            <person name="Goodwin L."/>
            <person name="Pitluck S."/>
            <person name="Kyrpides N."/>
            <person name="Mavromatis K."/>
            <person name="Pagani I."/>
            <person name="Ivanova N."/>
            <person name="Mikhailova N."/>
            <person name="Lu M."/>
            <person name="Detter J.C."/>
            <person name="Tapia R."/>
            <person name="Han C."/>
            <person name="Land M."/>
            <person name="Hauser L."/>
            <person name="Markowitz V."/>
            <person name="Cheng J.-F."/>
            <person name="Hugenholtz P."/>
            <person name="Woyke T."/>
            <person name="Wu D."/>
            <person name="Spring S."/>
            <person name="Brambilla E."/>
            <person name="Klenk H.-P."/>
            <person name="Eisen J.A."/>
        </authorList>
    </citation>
    <scope>NUCLEOTIDE SEQUENCE [LARGE SCALE GENOMIC DNA]</scope>
    <source>
        <strain>SNP6</strain>
    </source>
</reference>
<evidence type="ECO:0000256" key="8">
    <source>
        <dbReference type="ARBA" id="ARBA00022679"/>
    </source>
</evidence>